<dbReference type="InterPro" id="IPR029050">
    <property type="entry name" value="Immunoprotect_excell_Ig-like"/>
</dbReference>
<dbReference type="AlphaFoldDB" id="A0A2N5NDR7"/>
<dbReference type="Gene3D" id="2.60.40.1240">
    <property type="match status" value="1"/>
</dbReference>
<keyword evidence="3" id="KW-1185">Reference proteome</keyword>
<dbReference type="OrthoDB" id="2675985at2"/>
<organism evidence="2 3">
    <name type="scientific">Paenibacillus pasadenensis</name>
    <dbReference type="NCBI Taxonomy" id="217090"/>
    <lineage>
        <taxon>Bacteria</taxon>
        <taxon>Bacillati</taxon>
        <taxon>Bacillota</taxon>
        <taxon>Bacilli</taxon>
        <taxon>Bacillales</taxon>
        <taxon>Paenibacillaceae</taxon>
        <taxon>Paenibacillus</taxon>
    </lineage>
</organism>
<comment type="caution">
    <text evidence="2">The sequence shown here is derived from an EMBL/GenBank/DDBJ whole genome shotgun (WGS) entry which is preliminary data.</text>
</comment>
<dbReference type="EMBL" id="NFEZ01000001">
    <property type="protein sequence ID" value="PLT48410.1"/>
    <property type="molecule type" value="Genomic_DNA"/>
</dbReference>
<accession>A0A2N5NDR7</accession>
<evidence type="ECO:0000313" key="3">
    <source>
        <dbReference type="Proteomes" id="UP000234789"/>
    </source>
</evidence>
<name>A0A2N5NDR7_9BACL</name>
<dbReference type="Proteomes" id="UP000234789">
    <property type="component" value="Unassembled WGS sequence"/>
</dbReference>
<sequence length="845" mass="89996">MKHNWMKSGLTALTAAGLLLGGTIAESGMQVAYAAKSVTLSGQAVGLTGGSLSIRDAHFLMQDKGKVLAYTVVITNKSSKSMDLLDYWIRVKSKSGKSFKATVVEGDKEKTSVPANSTQYMTYYAVVDSATKLTDLSFDIIKWDFSSSNYEKRLGTISYPSQGTDRIAAFQPGVMLYGSGKLKGAVKQAYISKDKDNGYVTVNYLLENVGQQVIDLSKLTFNIQTESLSVYNVSSPSLETMTIQPRERKIITLRSTLPLAVVAKPLTLVPSFNDEATKLKLPTGVFQLPALKVQSASTAGQPRSIYLEGQPVTTKAGNAIISQDAEGQSVSLEFSLTNTGSTAVAAGAFDFYLVTGNGKSYALTYAKEENASLLPGIGKSLALTGTLPAEASLTGAELVMKSLATDKEKSYVIASYAVEAASLEGGLGTAFSYKDYSIQLKTVTRTSGVEQDKLVAGIAITNNSKVAKQIPALGGYFMVNGVKIGTEQKAIGLDSTLVLAPGSSYEAVVAADIPYSTSISQIAFVATESAADKPGKMLYQFTGQQLSEIPVIGNLTDYVISGSGQKATIKLKRNAVYKGVGTQTFYAEFEGINQEPRATAIAKLGGYLVDKNGLIVPVQYAEVKERISSGGKALVSAWSALPRAFDASDYKLVIGQAIGTEPAAPPAGENGGSGTGTNAGSVTSPLLVKPVSFQLGQTNESVADQVKELKVGGFGLSLAKTSAFYDVKDMYNVAGLKLETVYSLGRDATYEAIAGTHKIKVEFVNQDTNQLTYSKTFDLAAALEGSQDEVLKEGTDIPLKILFNDPEIQNKVRTNSKFKLNIYDVFQGSSILIASQEMNWFLINN</sequence>
<evidence type="ECO:0000313" key="2">
    <source>
        <dbReference type="EMBL" id="PLT48410.1"/>
    </source>
</evidence>
<gene>
    <name evidence="2" type="ORF">B8V81_0542</name>
</gene>
<dbReference type="RefSeq" id="WP_127464413.1">
    <property type="nucleotide sequence ID" value="NZ_BIMM01000017.1"/>
</dbReference>
<evidence type="ECO:0000256" key="1">
    <source>
        <dbReference type="ARBA" id="ARBA00022729"/>
    </source>
</evidence>
<proteinExistence type="predicted"/>
<reference evidence="2 3" key="1">
    <citation type="submission" date="2017-05" db="EMBL/GenBank/DDBJ databases">
        <title>Functional genome analysis of Paenibacillus pasadenensis strain R16: insights on endophytic life style and antifungal activity.</title>
        <authorList>
            <person name="Passera A."/>
            <person name="Marcolungo L."/>
            <person name="Casati P."/>
            <person name="Brasca M."/>
            <person name="Quaglino F."/>
            <person name="Delledonne M."/>
        </authorList>
    </citation>
    <scope>NUCLEOTIDE SEQUENCE [LARGE SCALE GENOMIC DNA]</scope>
    <source>
        <strain evidence="2 3">R16</strain>
    </source>
</reference>
<keyword evidence="1" id="KW-0732">Signal</keyword>
<protein>
    <submittedName>
        <fullName evidence="2">Uncharacterized protein</fullName>
    </submittedName>
</protein>